<sequence length="223" mass="23689">PGAHHHINKKQQKLDNHEEEEKDINTDTVGSSSGVGWRSVGSTVLSRGWSIGRKAAIAGAALTSAPVVIPPLLVASFVIIAFAVPFGVFFTGVACTDKVMRSLLLQPAGPQAAQGEGEGEVDEDDPSVEGEREAALNLSSRYESAVEDFPSDAENKGTTVPVTGNDDASFSEEMIWEELSAIRDHSGLKNCPAGHPYIEEPQGLSMVFTGVEPPLLLLRIPSD</sequence>
<keyword evidence="2" id="KW-0472">Membrane</keyword>
<evidence type="ECO:0000256" key="1">
    <source>
        <dbReference type="SAM" id="MobiDB-lite"/>
    </source>
</evidence>
<protein>
    <submittedName>
        <fullName evidence="3">Uncharacterized protein</fullName>
    </submittedName>
</protein>
<proteinExistence type="evidence at transcript level"/>
<keyword evidence="2" id="KW-0812">Transmembrane</keyword>
<evidence type="ECO:0000313" key="3">
    <source>
        <dbReference type="EMBL" id="AAS21015.1"/>
    </source>
</evidence>
<reference evidence="3" key="1">
    <citation type="submission" date="2003-09" db="EMBL/GenBank/DDBJ databases">
        <title>Hyacinthus orientalis unknown protein mRNA, expressing during regeneration of floral buds in vitro.</title>
        <authorList>
            <person name="Fan J.H."/>
            <person name="Ma Y."/>
            <person name="Zhang X.S."/>
        </authorList>
    </citation>
    <scope>NUCLEOTIDE SEQUENCE</scope>
    <source>
        <tissue evidence="3">Regenerated floral bud</tissue>
    </source>
</reference>
<feature type="compositionally biased region" description="Basic residues" evidence="1">
    <location>
        <begin position="1"/>
        <end position="11"/>
    </location>
</feature>
<feature type="compositionally biased region" description="Acidic residues" evidence="1">
    <location>
        <begin position="117"/>
        <end position="128"/>
    </location>
</feature>
<feature type="region of interest" description="Disordered" evidence="1">
    <location>
        <begin position="108"/>
        <end position="134"/>
    </location>
</feature>
<name>Q5YJL9_HYAOR</name>
<dbReference type="PANTHER" id="PTHR37198">
    <property type="entry name" value="NUCLEOLIN"/>
    <property type="match status" value="1"/>
</dbReference>
<feature type="region of interest" description="Disordered" evidence="1">
    <location>
        <begin position="1"/>
        <end position="32"/>
    </location>
</feature>
<feature type="non-terminal residue" evidence="3">
    <location>
        <position position="1"/>
    </location>
</feature>
<accession>Q5YJL9</accession>
<dbReference type="EMBL" id="AY389764">
    <property type="protein sequence ID" value="AAS21015.1"/>
    <property type="molecule type" value="mRNA"/>
</dbReference>
<feature type="transmembrane region" description="Helical" evidence="2">
    <location>
        <begin position="72"/>
        <end position="95"/>
    </location>
</feature>
<dbReference type="AlphaFoldDB" id="Q5YJL9"/>
<keyword evidence="2" id="KW-1133">Transmembrane helix</keyword>
<feature type="non-terminal residue" evidence="3">
    <location>
        <position position="223"/>
    </location>
</feature>
<evidence type="ECO:0000256" key="2">
    <source>
        <dbReference type="SAM" id="Phobius"/>
    </source>
</evidence>
<dbReference type="PANTHER" id="PTHR37198:SF1">
    <property type="entry name" value="NUCLEOLIN"/>
    <property type="match status" value="1"/>
</dbReference>
<organism evidence="3">
    <name type="scientific">Hyacinthus orientalis</name>
    <name type="common">Common hyacinth</name>
    <dbReference type="NCBI Taxonomy" id="82025"/>
    <lineage>
        <taxon>Eukaryota</taxon>
        <taxon>Viridiplantae</taxon>
        <taxon>Streptophyta</taxon>
        <taxon>Embryophyta</taxon>
        <taxon>Tracheophyta</taxon>
        <taxon>Spermatophyta</taxon>
        <taxon>Magnoliopsida</taxon>
        <taxon>Liliopsida</taxon>
        <taxon>Asparagales</taxon>
        <taxon>Hyacinthaceae</taxon>
        <taxon>Hyacinthoideae</taxon>
        <taxon>Hyacintheae</taxon>
        <taxon>Hyacinthus</taxon>
    </lineage>
</organism>